<name>A0A1J5QNT8_9ZZZZ</name>
<dbReference type="AlphaFoldDB" id="A0A1J5QNT8"/>
<sequence length="130" mass="13959">MTLEQGRLDVIAAGQFPGQMGTFAADQKLCAFLPADVQVGLDLGDLDIGSLCADHGFGVERVPLLDRGHAFEHTLHELVVDGLLDQGTRRAGADFALVEGEQDQTFDGFIQEVVVFIGNIGKKDIGRFST</sequence>
<comment type="caution">
    <text evidence="1">The sequence shown here is derived from an EMBL/GenBank/DDBJ whole genome shotgun (WGS) entry which is preliminary data.</text>
</comment>
<reference evidence="1" key="1">
    <citation type="submission" date="2016-10" db="EMBL/GenBank/DDBJ databases">
        <title>Sequence of Gallionella enrichment culture.</title>
        <authorList>
            <person name="Poehlein A."/>
            <person name="Muehling M."/>
            <person name="Daniel R."/>
        </authorList>
    </citation>
    <scope>NUCLEOTIDE SEQUENCE</scope>
</reference>
<dbReference type="EMBL" id="MLJW01001262">
    <property type="protein sequence ID" value="OIQ79163.1"/>
    <property type="molecule type" value="Genomic_DNA"/>
</dbReference>
<accession>A0A1J5QNT8</accession>
<organism evidence="1">
    <name type="scientific">mine drainage metagenome</name>
    <dbReference type="NCBI Taxonomy" id="410659"/>
    <lineage>
        <taxon>unclassified sequences</taxon>
        <taxon>metagenomes</taxon>
        <taxon>ecological metagenomes</taxon>
    </lineage>
</organism>
<protein>
    <submittedName>
        <fullName evidence="1">Uncharacterized protein</fullName>
    </submittedName>
</protein>
<gene>
    <name evidence="1" type="ORF">GALL_391010</name>
</gene>
<evidence type="ECO:0000313" key="1">
    <source>
        <dbReference type="EMBL" id="OIQ79163.1"/>
    </source>
</evidence>
<proteinExistence type="predicted"/>